<dbReference type="GO" id="GO:0005829">
    <property type="term" value="C:cytosol"/>
    <property type="evidence" value="ECO:0007669"/>
    <property type="project" value="TreeGrafter"/>
</dbReference>
<evidence type="ECO:0000256" key="3">
    <source>
        <dbReference type="ARBA" id="ARBA00022598"/>
    </source>
</evidence>
<evidence type="ECO:0000313" key="11">
    <source>
        <dbReference type="Proteomes" id="UP000567293"/>
    </source>
</evidence>
<dbReference type="GO" id="GO:0004830">
    <property type="term" value="F:tryptophan-tRNA ligase activity"/>
    <property type="evidence" value="ECO:0007669"/>
    <property type="project" value="UniProtKB-EC"/>
</dbReference>
<keyword evidence="11" id="KW-1185">Reference proteome</keyword>
<evidence type="ECO:0000256" key="4">
    <source>
        <dbReference type="ARBA" id="ARBA00022741"/>
    </source>
</evidence>
<dbReference type="AlphaFoldDB" id="A0A7V8NX67"/>
<sequence>MRPTGRMHIGNYFGALANWVRLQNELLPDASQEPAYQCFYFIADWHSLTSDYAETSGIAQNVIEIATDYLAGGLDPEKHPNCTIFQQSLVPEHAELHLLLSMVAPLGWLERVPTYKEALENIKDKDLHNYGFLGYPVLQCGDIVMYGEPGAPLWVPVGEDQVSHVEISREIVRSFNSYYGLEVDEDLFRKIENAKVLKRLRELSPQLKAVETPDPAEINQLVLTYKVLFKRHIAEVGLRNFREKVGQDGSFFRSVAVLEEPGVMLTKTPRIPGLDGRKMSKSYGNAITLSESDADIRAKTKVMMTDPARKRRTDPGNPDVCPVYDWHKLFSTRETLEWAAHGCRTAGIGCIECKAKMADHLIEWISPVRERRVELERHPARVLEVIDEGSKRARKVAQATMERVREAIFGWEKKRKEIAGAAGSAKA</sequence>
<dbReference type="PANTHER" id="PTHR43766:SF1">
    <property type="entry name" value="TRYPTOPHAN--TRNA LIGASE, MITOCHONDRIAL"/>
    <property type="match status" value="1"/>
</dbReference>
<dbReference type="Gene3D" id="3.40.50.620">
    <property type="entry name" value="HUPs"/>
    <property type="match status" value="1"/>
</dbReference>
<reference evidence="10" key="1">
    <citation type="submission" date="2020-06" db="EMBL/GenBank/DDBJ databases">
        <title>Legume-microbial interactions unlock mineral nutrients during tropical forest succession.</title>
        <authorList>
            <person name="Epihov D.Z."/>
        </authorList>
    </citation>
    <scope>NUCLEOTIDE SEQUENCE [LARGE SCALE GENOMIC DNA]</scope>
    <source>
        <strain evidence="10">Pan2503</strain>
    </source>
</reference>
<dbReference type="InterPro" id="IPR014729">
    <property type="entry name" value="Rossmann-like_a/b/a_fold"/>
</dbReference>
<keyword evidence="5 9" id="KW-0067">ATP-binding</keyword>
<comment type="catalytic activity">
    <reaction evidence="8">
        <text>tRNA(Trp) + L-tryptophan + ATP = L-tryptophyl-tRNA(Trp) + AMP + diphosphate + H(+)</text>
        <dbReference type="Rhea" id="RHEA:24080"/>
        <dbReference type="Rhea" id="RHEA-COMP:9671"/>
        <dbReference type="Rhea" id="RHEA-COMP:9705"/>
        <dbReference type="ChEBI" id="CHEBI:15378"/>
        <dbReference type="ChEBI" id="CHEBI:30616"/>
        <dbReference type="ChEBI" id="CHEBI:33019"/>
        <dbReference type="ChEBI" id="CHEBI:57912"/>
        <dbReference type="ChEBI" id="CHEBI:78442"/>
        <dbReference type="ChEBI" id="CHEBI:78535"/>
        <dbReference type="ChEBI" id="CHEBI:456215"/>
        <dbReference type="EC" id="6.1.1.2"/>
    </reaction>
</comment>
<gene>
    <name evidence="10" type="ORF">HRJ53_29310</name>
</gene>
<dbReference type="Proteomes" id="UP000567293">
    <property type="component" value="Unassembled WGS sequence"/>
</dbReference>
<keyword evidence="4 9" id="KW-0547">Nucleotide-binding</keyword>
<keyword evidence="7 9" id="KW-0030">Aminoacyl-tRNA synthetase</keyword>
<dbReference type="SUPFAM" id="SSF52374">
    <property type="entry name" value="Nucleotidylyl transferase"/>
    <property type="match status" value="1"/>
</dbReference>
<keyword evidence="3 9" id="KW-0436">Ligase</keyword>
<dbReference type="Gene3D" id="1.10.240.10">
    <property type="entry name" value="Tyrosyl-Transfer RNA Synthetase"/>
    <property type="match status" value="1"/>
</dbReference>
<name>A0A7V8NX67_9BACT</name>
<dbReference type="InterPro" id="IPR050203">
    <property type="entry name" value="Trp-tRNA_synthetase"/>
</dbReference>
<dbReference type="GO" id="GO:0005524">
    <property type="term" value="F:ATP binding"/>
    <property type="evidence" value="ECO:0007669"/>
    <property type="project" value="UniProtKB-KW"/>
</dbReference>
<dbReference type="PROSITE" id="PS00178">
    <property type="entry name" value="AA_TRNA_LIGASE_I"/>
    <property type="match status" value="1"/>
</dbReference>
<dbReference type="Pfam" id="PF00579">
    <property type="entry name" value="tRNA-synt_1b"/>
    <property type="match status" value="2"/>
</dbReference>
<dbReference type="InterPro" id="IPR002306">
    <property type="entry name" value="Trp-tRNA-ligase"/>
</dbReference>
<dbReference type="EMBL" id="JACDQQ010002839">
    <property type="protein sequence ID" value="MBA0089108.1"/>
    <property type="molecule type" value="Genomic_DNA"/>
</dbReference>
<comment type="similarity">
    <text evidence="1 9">Belongs to the class-I aminoacyl-tRNA synthetase family.</text>
</comment>
<evidence type="ECO:0000256" key="6">
    <source>
        <dbReference type="ARBA" id="ARBA00022917"/>
    </source>
</evidence>
<proteinExistence type="inferred from homology"/>
<dbReference type="FunFam" id="1.10.240.10:FF:000005">
    <property type="entry name" value="Tryptophan--tRNA ligase"/>
    <property type="match status" value="1"/>
</dbReference>
<accession>A0A7V8NX67</accession>
<keyword evidence="6 9" id="KW-0648">Protein biosynthesis</keyword>
<dbReference type="InterPro" id="IPR002305">
    <property type="entry name" value="aa-tRNA-synth_Ic"/>
</dbReference>
<dbReference type="CDD" id="cd00806">
    <property type="entry name" value="TrpRS_core"/>
    <property type="match status" value="1"/>
</dbReference>
<dbReference type="PANTHER" id="PTHR43766">
    <property type="entry name" value="TRYPTOPHAN--TRNA LIGASE, MITOCHONDRIAL"/>
    <property type="match status" value="1"/>
</dbReference>
<dbReference type="InterPro" id="IPR001412">
    <property type="entry name" value="aa-tRNA-synth_I_CS"/>
</dbReference>
<dbReference type="GO" id="GO:0006436">
    <property type="term" value="P:tryptophanyl-tRNA aminoacylation"/>
    <property type="evidence" value="ECO:0007669"/>
    <property type="project" value="InterPro"/>
</dbReference>
<evidence type="ECO:0000313" key="10">
    <source>
        <dbReference type="EMBL" id="MBA0089108.1"/>
    </source>
</evidence>
<evidence type="ECO:0000256" key="7">
    <source>
        <dbReference type="ARBA" id="ARBA00023146"/>
    </source>
</evidence>
<evidence type="ECO:0000256" key="8">
    <source>
        <dbReference type="ARBA" id="ARBA00049929"/>
    </source>
</evidence>
<evidence type="ECO:0000256" key="5">
    <source>
        <dbReference type="ARBA" id="ARBA00022840"/>
    </source>
</evidence>
<protein>
    <recommendedName>
        <fullName evidence="2">tryptophan--tRNA ligase</fullName>
        <ecNumber evidence="2">6.1.1.2</ecNumber>
    </recommendedName>
</protein>
<dbReference type="EC" id="6.1.1.2" evidence="2"/>
<evidence type="ECO:0000256" key="9">
    <source>
        <dbReference type="RuleBase" id="RU363036"/>
    </source>
</evidence>
<dbReference type="PRINTS" id="PR01039">
    <property type="entry name" value="TRNASYNTHTRP"/>
</dbReference>
<evidence type="ECO:0000256" key="1">
    <source>
        <dbReference type="ARBA" id="ARBA00005594"/>
    </source>
</evidence>
<organism evidence="10 11">
    <name type="scientific">Candidatus Acidiferrum panamense</name>
    <dbReference type="NCBI Taxonomy" id="2741543"/>
    <lineage>
        <taxon>Bacteria</taxon>
        <taxon>Pseudomonadati</taxon>
        <taxon>Acidobacteriota</taxon>
        <taxon>Terriglobia</taxon>
        <taxon>Candidatus Acidiferrales</taxon>
        <taxon>Candidatus Acidiferrum</taxon>
    </lineage>
</organism>
<comment type="caution">
    <text evidence="10">The sequence shown here is derived from an EMBL/GenBank/DDBJ whole genome shotgun (WGS) entry which is preliminary data.</text>
</comment>
<evidence type="ECO:0000256" key="2">
    <source>
        <dbReference type="ARBA" id="ARBA00013161"/>
    </source>
</evidence>